<feature type="domain" description="Beta-ketoacyl-[acyl-carrier-protein] synthase III N-terminal" evidence="5">
    <location>
        <begin position="111"/>
        <end position="189"/>
    </location>
</feature>
<evidence type="ECO:0000256" key="1">
    <source>
        <dbReference type="ARBA" id="ARBA00022679"/>
    </source>
</evidence>
<accession>E7QPS3</accession>
<dbReference type="EMBL" id="AEMG01000003">
    <property type="protein sequence ID" value="EFW93526.1"/>
    <property type="molecule type" value="Genomic_DNA"/>
</dbReference>
<dbReference type="InterPro" id="IPR016039">
    <property type="entry name" value="Thiolase-like"/>
</dbReference>
<dbReference type="Proteomes" id="UP000003751">
    <property type="component" value="Unassembled WGS sequence"/>
</dbReference>
<dbReference type="Pfam" id="PF08541">
    <property type="entry name" value="ACP_syn_III_C"/>
    <property type="match status" value="1"/>
</dbReference>
<evidence type="ECO:0000259" key="4">
    <source>
        <dbReference type="Pfam" id="PF08541"/>
    </source>
</evidence>
<dbReference type="NCBIfam" id="NF005308">
    <property type="entry name" value="PRK06840.1"/>
    <property type="match status" value="1"/>
</dbReference>
<dbReference type="PANTHER" id="PTHR34069">
    <property type="entry name" value="3-OXOACYL-[ACYL-CARRIER-PROTEIN] SYNTHASE 3"/>
    <property type="match status" value="1"/>
</dbReference>
<keyword evidence="1" id="KW-0808">Transferase</keyword>
<evidence type="ECO:0000313" key="9">
    <source>
        <dbReference type="Proteomes" id="UP000184203"/>
    </source>
</evidence>
<keyword evidence="3" id="KW-0012">Acyltransferase</keyword>
<reference evidence="9" key="3">
    <citation type="submission" date="2016-11" db="EMBL/GenBank/DDBJ databases">
        <authorList>
            <person name="Varghese N."/>
            <person name="Submissions S."/>
        </authorList>
    </citation>
    <scope>NUCLEOTIDE SEQUENCE [LARGE SCALE GENOMIC DNA]</scope>
    <source>
        <strain evidence="9">DX253</strain>
    </source>
</reference>
<dbReference type="RefSeq" id="WP_007977218.1">
    <property type="nucleotide sequence ID" value="NZ_AEMG01000003.1"/>
</dbReference>
<dbReference type="EMBL" id="FRAN01000005">
    <property type="protein sequence ID" value="SHL21448.1"/>
    <property type="molecule type" value="Genomic_DNA"/>
</dbReference>
<protein>
    <submittedName>
        <fullName evidence="7">3-oxoacyl-[acyl-carrier-protein] synthase-3</fullName>
    </submittedName>
</protein>
<dbReference type="InterPro" id="IPR013751">
    <property type="entry name" value="ACP_syn_III_N"/>
</dbReference>
<evidence type="ECO:0000313" key="7">
    <source>
        <dbReference type="EMBL" id="SHL21448.1"/>
    </source>
</evidence>
<dbReference type="OrthoDB" id="5812at2157"/>
<dbReference type="PATRIC" id="fig|797209.4.peg.769"/>
<dbReference type="InterPro" id="IPR013747">
    <property type="entry name" value="ACP_syn_III_C"/>
</dbReference>
<dbReference type="PANTHER" id="PTHR34069:SF3">
    <property type="entry name" value="ACYL-COA:ACYL-COA ALKYLTRANSFERASE"/>
    <property type="match status" value="1"/>
</dbReference>
<dbReference type="GO" id="GO:0008299">
    <property type="term" value="P:isoprenoid biosynthetic process"/>
    <property type="evidence" value="ECO:0007669"/>
    <property type="project" value="UniProtKB-KW"/>
</dbReference>
<name>E7QPS3_HALPU</name>
<evidence type="ECO:0000259" key="5">
    <source>
        <dbReference type="Pfam" id="PF08545"/>
    </source>
</evidence>
<dbReference type="Pfam" id="PF08545">
    <property type="entry name" value="ACP_syn_III"/>
    <property type="match status" value="1"/>
</dbReference>
<reference evidence="7" key="2">
    <citation type="submission" date="2016-11" db="EMBL/GenBank/DDBJ databases">
        <authorList>
            <person name="Jaros S."/>
            <person name="Januszkiewicz K."/>
            <person name="Wedrychowicz H."/>
        </authorList>
    </citation>
    <scope>NUCLEOTIDE SEQUENCE [LARGE SCALE GENOMIC DNA]</scope>
    <source>
        <strain evidence="7">DX253</strain>
    </source>
</reference>
<evidence type="ECO:0000313" key="8">
    <source>
        <dbReference type="Proteomes" id="UP000003751"/>
    </source>
</evidence>
<dbReference type="SUPFAM" id="SSF53901">
    <property type="entry name" value="Thiolase-like"/>
    <property type="match status" value="1"/>
</dbReference>
<proteinExistence type="predicted"/>
<keyword evidence="2" id="KW-0414">Isoprene biosynthesis</keyword>
<dbReference type="GO" id="GO:0006633">
    <property type="term" value="P:fatty acid biosynthetic process"/>
    <property type="evidence" value="ECO:0007669"/>
    <property type="project" value="InterPro"/>
</dbReference>
<evidence type="ECO:0000313" key="6">
    <source>
        <dbReference type="EMBL" id="EFW93526.1"/>
    </source>
</evidence>
<dbReference type="STRING" id="797209.GCA_000376445_03701"/>
<dbReference type="eggNOG" id="arCOG01767">
    <property type="taxonomic scope" value="Archaea"/>
</dbReference>
<dbReference type="Proteomes" id="UP000184203">
    <property type="component" value="Unassembled WGS sequence"/>
</dbReference>
<dbReference type="GO" id="GO:0004315">
    <property type="term" value="F:3-oxoacyl-[acyl-carrier-protein] synthase activity"/>
    <property type="evidence" value="ECO:0007669"/>
    <property type="project" value="InterPro"/>
</dbReference>
<dbReference type="Gene3D" id="3.40.47.10">
    <property type="match status" value="1"/>
</dbReference>
<sequence>MVGLTGYGLYVPEATVTGEEIARRSAIPEEVVVEKMGIREKHVCPPDGDHAADMCVKAAERALSHAGIEATDLDAVLYHGSEFKDFVVWSAAANVAERIGAENAFASESYALCAGAPIALRQAKATLVADAPERILLVSASREEDLVNYENEDSSFMFNFGSGACAMVLEEAPDDPVATVRESAAITDGRFSEDVVMPAGGSRNPPSEATVAADLHTLDVPDPDGMKERLGEVSLDNFLDVADTALSRSDYDRDDLGFVALTHMKRSFHDYLCSTLDTANYYLDEFGHVQSVDQILALDAGLENGLVESGDVVCFLAAGTGYTWAATVLDWHGE</sequence>
<dbReference type="AlphaFoldDB" id="E7QPS3"/>
<dbReference type="GO" id="GO:0044550">
    <property type="term" value="P:secondary metabolite biosynthetic process"/>
    <property type="evidence" value="ECO:0007669"/>
    <property type="project" value="TreeGrafter"/>
</dbReference>
<feature type="domain" description="Beta-ketoacyl-[acyl-carrier-protein] synthase III C-terminal" evidence="4">
    <location>
        <begin position="246"/>
        <end position="331"/>
    </location>
</feature>
<evidence type="ECO:0000256" key="3">
    <source>
        <dbReference type="ARBA" id="ARBA00023315"/>
    </source>
</evidence>
<evidence type="ECO:0000256" key="2">
    <source>
        <dbReference type="ARBA" id="ARBA00023229"/>
    </source>
</evidence>
<gene>
    <name evidence="7" type="ORF">SAMN05444342_3294</name>
    <name evidence="6" type="ORF">ZOD2009_03907</name>
</gene>
<keyword evidence="9" id="KW-1185">Reference proteome</keyword>
<reference evidence="6 8" key="1">
    <citation type="journal article" date="2014" name="ISME J.">
        <title>Trehalose/2-sulfotrehalose biosynthesis and glycine-betaine uptake are widely spread mechanisms for osmoadaptation in the Halobacteriales.</title>
        <authorList>
            <person name="Youssef N.H."/>
            <person name="Savage-Ashlock K.N."/>
            <person name="McCully A.L."/>
            <person name="Luedtke B."/>
            <person name="Shaw E.I."/>
            <person name="Hoff W.D."/>
            <person name="Elshahed M.S."/>
        </authorList>
    </citation>
    <scope>NUCLEOTIDE SEQUENCE [LARGE SCALE GENOMIC DNA]</scope>
    <source>
        <strain evidence="6 8">DX253</strain>
    </source>
</reference>
<organism evidence="6 8">
    <name type="scientific">Haladaptatus paucihalophilus DX253</name>
    <dbReference type="NCBI Taxonomy" id="797209"/>
    <lineage>
        <taxon>Archaea</taxon>
        <taxon>Methanobacteriati</taxon>
        <taxon>Methanobacteriota</taxon>
        <taxon>Stenosarchaea group</taxon>
        <taxon>Halobacteria</taxon>
        <taxon>Halobacteriales</taxon>
        <taxon>Haladaptataceae</taxon>
        <taxon>Haladaptatus</taxon>
    </lineage>
</organism>